<feature type="region of interest" description="Disordered" evidence="1">
    <location>
        <begin position="491"/>
        <end position="518"/>
    </location>
</feature>
<evidence type="ECO:0008006" key="4">
    <source>
        <dbReference type="Google" id="ProtNLM"/>
    </source>
</evidence>
<evidence type="ECO:0000256" key="1">
    <source>
        <dbReference type="SAM" id="MobiDB-lite"/>
    </source>
</evidence>
<accession>A0ABX7M8J3</accession>
<reference evidence="2 3" key="1">
    <citation type="submission" date="2021-02" db="EMBL/GenBank/DDBJ databases">
        <title>Niveibacterium changnyeongensis HC41.</title>
        <authorList>
            <person name="Kang M."/>
        </authorList>
    </citation>
    <scope>NUCLEOTIDE SEQUENCE [LARGE SCALE GENOMIC DNA]</scope>
    <source>
        <strain evidence="2 3">HC41</strain>
    </source>
</reference>
<organism evidence="2 3">
    <name type="scientific">Niveibacterium microcysteis</name>
    <dbReference type="NCBI Taxonomy" id="2811415"/>
    <lineage>
        <taxon>Bacteria</taxon>
        <taxon>Pseudomonadati</taxon>
        <taxon>Pseudomonadota</taxon>
        <taxon>Betaproteobacteria</taxon>
        <taxon>Rhodocyclales</taxon>
        <taxon>Rhodocyclaceae</taxon>
        <taxon>Niveibacterium</taxon>
    </lineage>
</organism>
<name>A0ABX7M8J3_9RHOO</name>
<proteinExistence type="predicted"/>
<sequence length="518" mass="57058">MSLRHLLYLDSGGLASWFWQSGELSPGPRFEGDDAGLASFSTWLEQCRGAHFTLVADCVEEGFQVDTTPHVVGPDRRALIARKQNQHFYGSPYATAISLGRERAGRRDERILFAALTRPALLDPWMERLRTADVVLTGITSPALLLQHVLRQHVRSHARLLVVTLTPAGLRQTLFEDGNLRFSRLATSAESHTAAWGAAIPFEVQKTYQYLVTQRVIARGTPIVTAVLAHEGDMAAVRNACVDSDVLRYVLVDPVERAQSLGLRRPPADSDSSTLLLHVAARENSAAQFAPARDRLAWRWWIARRIAVACGLVGMSAALLFASKTVFDTRALRQSIEEIGLDTQARHLRYERLLATLPKLPVSLDALQAGVGGFERFDHLALGPADSLVRLSRAIDRHPGIELKRLEWSLAAEALDRANGARPANTTTAPNAPSQTPVRDMLTLEATLPSSAGLSQREAVMAINALLDDIRREGAIEASIVRLPFEYTSDRTLRSSTGPREPESRFVLKASYPEGRPR</sequence>
<dbReference type="EMBL" id="CP071060">
    <property type="protein sequence ID" value="QSI77906.1"/>
    <property type="molecule type" value="Genomic_DNA"/>
</dbReference>
<gene>
    <name evidence="2" type="ORF">JY500_04495</name>
</gene>
<keyword evidence="3" id="KW-1185">Reference proteome</keyword>
<protein>
    <recommendedName>
        <fullName evidence="4">GspL cytoplasmic actin-ATPase-like domain-containing protein</fullName>
    </recommendedName>
</protein>
<evidence type="ECO:0000313" key="3">
    <source>
        <dbReference type="Proteomes" id="UP000663570"/>
    </source>
</evidence>
<evidence type="ECO:0000313" key="2">
    <source>
        <dbReference type="EMBL" id="QSI77906.1"/>
    </source>
</evidence>
<dbReference type="RefSeq" id="WP_206255194.1">
    <property type="nucleotide sequence ID" value="NZ_CP071060.1"/>
</dbReference>
<dbReference type="Proteomes" id="UP000663570">
    <property type="component" value="Chromosome"/>
</dbReference>